<dbReference type="InterPro" id="IPR024194">
    <property type="entry name" value="Ac/AlaTfrase_AlgI/DltB"/>
</dbReference>
<dbReference type="PIRSF" id="PIRSF500217">
    <property type="entry name" value="AlgI"/>
    <property type="match status" value="1"/>
</dbReference>
<evidence type="ECO:0000256" key="9">
    <source>
        <dbReference type="PIRNR" id="PIRNR016636"/>
    </source>
</evidence>
<dbReference type="PIRSF" id="PIRSF016636">
    <property type="entry name" value="AlgI_DltB"/>
    <property type="match status" value="1"/>
</dbReference>
<keyword evidence="3 9" id="KW-1003">Cell membrane</keyword>
<evidence type="ECO:0000256" key="10">
    <source>
        <dbReference type="SAM" id="Phobius"/>
    </source>
</evidence>
<feature type="transmembrane region" description="Helical" evidence="10">
    <location>
        <begin position="6"/>
        <end position="24"/>
    </location>
</feature>
<keyword evidence="12" id="KW-1185">Reference proteome</keyword>
<evidence type="ECO:0000256" key="5">
    <source>
        <dbReference type="ARBA" id="ARBA00022692"/>
    </source>
</evidence>
<comment type="caution">
    <text evidence="11">The sequence shown here is derived from an EMBL/GenBank/DDBJ whole genome shotgun (WGS) entry which is preliminary data.</text>
</comment>
<evidence type="ECO:0000256" key="3">
    <source>
        <dbReference type="ARBA" id="ARBA00022475"/>
    </source>
</evidence>
<comment type="similarity">
    <text evidence="2 9">Belongs to the membrane-bound acyltransferase family.</text>
</comment>
<feature type="transmembrane region" description="Helical" evidence="10">
    <location>
        <begin position="463"/>
        <end position="485"/>
    </location>
</feature>
<dbReference type="PANTHER" id="PTHR13285:SF23">
    <property type="entry name" value="TEICHOIC ACID D-ALANYLTRANSFERASE"/>
    <property type="match status" value="1"/>
</dbReference>
<dbReference type="Pfam" id="PF03062">
    <property type="entry name" value="MBOAT"/>
    <property type="match status" value="1"/>
</dbReference>
<keyword evidence="8 9" id="KW-0012">Acyltransferase</keyword>
<keyword evidence="5 10" id="KW-0812">Transmembrane</keyword>
<dbReference type="InterPro" id="IPR051085">
    <property type="entry name" value="MB_O-acyltransferase"/>
</dbReference>
<evidence type="ECO:0000256" key="7">
    <source>
        <dbReference type="ARBA" id="ARBA00023136"/>
    </source>
</evidence>
<sequence>MLFNSYIFVFLFFPVSLAGYWLCGKAAEKKGRSFLPSLFLVAASLLFYGYLKPAYLPVLLVSLLVNFAFYRQIEKRKEKKAFLAGGIFLDLLVLGIFKYTGSTFVPLGISFFTFSQIAFLMEGYRGSLKRTSLLDYSVYLTFFPKIMEGPIALPTDFLPAYQESGKKGFSIENLYRGLTLFILGLSKKVLLADTLGKAVDFGYSNLSVLNTPDALIVMLSYTLQLYFDFSGYCDMAMGIARCFSISLPLNFDMPYRAENIMDFWKRWHITLTRFFTKYLYIPLGGNRKGRIRTYVNTLVVFLVSGIWHGAGLTFVIWGGMHGVLYVITRWLHDRRKDRAVASGGMERRVDFQSRIRKLYCTILTFLFVNAAWVFFRAPSIGDALALFKRMGSLTFTRINWNLAGSFNLDEFWYVIKVLHLDSWQYAHYILMVLILAAALVLSMKKESAVRMAEKIKPGALSTLVLAGLLLWCVLGFGGVSSFIYLNF</sequence>
<dbReference type="RefSeq" id="WP_262572333.1">
    <property type="nucleotide sequence ID" value="NZ_JAOQKJ010000001.1"/>
</dbReference>
<protein>
    <submittedName>
        <fullName evidence="11">MBOAT family protein</fullName>
    </submittedName>
</protein>
<evidence type="ECO:0000256" key="2">
    <source>
        <dbReference type="ARBA" id="ARBA00010323"/>
    </source>
</evidence>
<feature type="transmembrane region" description="Helical" evidence="10">
    <location>
        <begin position="425"/>
        <end position="442"/>
    </location>
</feature>
<comment type="subcellular location">
    <subcellularLocation>
        <location evidence="1">Cell membrane</location>
        <topology evidence="1">Multi-pass membrane protein</topology>
    </subcellularLocation>
</comment>
<keyword evidence="6 10" id="KW-1133">Transmembrane helix</keyword>
<organism evidence="11 12">
    <name type="scientific">Suilimivivens aceti</name>
    <dbReference type="NCBI Taxonomy" id="2981774"/>
    <lineage>
        <taxon>Bacteria</taxon>
        <taxon>Bacillati</taxon>
        <taxon>Bacillota</taxon>
        <taxon>Clostridia</taxon>
        <taxon>Lachnospirales</taxon>
        <taxon>Lachnospiraceae</taxon>
        <taxon>Suilimivivens</taxon>
    </lineage>
</organism>
<reference evidence="11 12" key="1">
    <citation type="journal article" date="2021" name="ISME Commun">
        <title>Automated analysis of genomic sequences facilitates high-throughput and comprehensive description of bacteria.</title>
        <authorList>
            <person name="Hitch T.C.A."/>
        </authorList>
    </citation>
    <scope>NUCLEOTIDE SEQUENCE [LARGE SCALE GENOMIC DNA]</scope>
    <source>
        <strain evidence="11 12">Sanger_18</strain>
    </source>
</reference>
<keyword evidence="4 9" id="KW-0808">Transferase</keyword>
<evidence type="ECO:0000256" key="1">
    <source>
        <dbReference type="ARBA" id="ARBA00004651"/>
    </source>
</evidence>
<keyword evidence="7 9" id="KW-0472">Membrane</keyword>
<dbReference type="EMBL" id="JAOQKJ010000001">
    <property type="protein sequence ID" value="MCU6743010.1"/>
    <property type="molecule type" value="Genomic_DNA"/>
</dbReference>
<name>A0ABT2SYC7_9FIRM</name>
<feature type="transmembrane region" description="Helical" evidence="10">
    <location>
        <begin position="314"/>
        <end position="331"/>
    </location>
</feature>
<evidence type="ECO:0000256" key="6">
    <source>
        <dbReference type="ARBA" id="ARBA00022989"/>
    </source>
</evidence>
<evidence type="ECO:0000256" key="8">
    <source>
        <dbReference type="ARBA" id="ARBA00023315"/>
    </source>
</evidence>
<gene>
    <name evidence="11" type="ORF">OCV77_00580</name>
</gene>
<dbReference type="InterPro" id="IPR004299">
    <property type="entry name" value="MBOAT_fam"/>
</dbReference>
<proteinExistence type="inferred from homology"/>
<evidence type="ECO:0000256" key="4">
    <source>
        <dbReference type="ARBA" id="ARBA00022679"/>
    </source>
</evidence>
<evidence type="ECO:0000313" key="11">
    <source>
        <dbReference type="EMBL" id="MCU6743010.1"/>
    </source>
</evidence>
<accession>A0ABT2SYC7</accession>
<feature type="transmembrane region" description="Helical" evidence="10">
    <location>
        <begin position="358"/>
        <end position="375"/>
    </location>
</feature>
<feature type="transmembrane region" description="Helical" evidence="10">
    <location>
        <begin position="82"/>
        <end position="99"/>
    </location>
</feature>
<evidence type="ECO:0000313" key="12">
    <source>
        <dbReference type="Proteomes" id="UP001652432"/>
    </source>
</evidence>
<dbReference type="InterPro" id="IPR028362">
    <property type="entry name" value="AlgI"/>
</dbReference>
<dbReference type="Proteomes" id="UP001652432">
    <property type="component" value="Unassembled WGS sequence"/>
</dbReference>
<dbReference type="PANTHER" id="PTHR13285">
    <property type="entry name" value="ACYLTRANSFERASE"/>
    <property type="match status" value="1"/>
</dbReference>